<dbReference type="InterPro" id="IPR036188">
    <property type="entry name" value="FAD/NAD-bd_sf"/>
</dbReference>
<keyword evidence="3" id="KW-0285">Flavoprotein</keyword>
<evidence type="ECO:0000259" key="7">
    <source>
        <dbReference type="PROSITE" id="PS50206"/>
    </source>
</evidence>
<comment type="cofactor">
    <cofactor evidence="1">
        <name>FAD</name>
        <dbReference type="ChEBI" id="CHEBI:57692"/>
    </cofactor>
</comment>
<comment type="similarity">
    <text evidence="2">Belongs to the class-III pyridine nucleotide-disulfide oxidoreductase family.</text>
</comment>
<dbReference type="SUPFAM" id="SSF52821">
    <property type="entry name" value="Rhodanese/Cell cycle control phosphatase"/>
    <property type="match status" value="1"/>
</dbReference>
<dbReference type="EMBL" id="JADKYY010000001">
    <property type="protein sequence ID" value="MBF5026366.1"/>
    <property type="molecule type" value="Genomic_DNA"/>
</dbReference>
<dbReference type="Pfam" id="PF02852">
    <property type="entry name" value="Pyr_redox_dim"/>
    <property type="match status" value="1"/>
</dbReference>
<dbReference type="RefSeq" id="WP_194738294.1">
    <property type="nucleotide sequence ID" value="NZ_JADKYY010000001.1"/>
</dbReference>
<dbReference type="Gene3D" id="3.50.50.60">
    <property type="entry name" value="FAD/NAD(P)-binding domain"/>
    <property type="match status" value="2"/>
</dbReference>
<keyword evidence="4" id="KW-0274">FAD</keyword>
<dbReference type="SMART" id="SM00450">
    <property type="entry name" value="RHOD"/>
    <property type="match status" value="1"/>
</dbReference>
<evidence type="ECO:0000313" key="9">
    <source>
        <dbReference type="Proteomes" id="UP000694480"/>
    </source>
</evidence>
<dbReference type="InterPro" id="IPR001763">
    <property type="entry name" value="Rhodanese-like_dom"/>
</dbReference>
<evidence type="ECO:0000256" key="4">
    <source>
        <dbReference type="ARBA" id="ARBA00022827"/>
    </source>
</evidence>
<evidence type="ECO:0000256" key="2">
    <source>
        <dbReference type="ARBA" id="ARBA00009130"/>
    </source>
</evidence>
<keyword evidence="5" id="KW-0560">Oxidoreductase</keyword>
<comment type="caution">
    <text evidence="8">The sequence shown here is derived from an EMBL/GenBank/DDBJ whole genome shotgun (WGS) entry which is preliminary data.</text>
</comment>
<sequence>MKILIVGGVAGGATAATRLRRLSEENQIIIFERSGYVSFANCGLPYHIGGTISQRDKLLLQTPQSLKSRYNLDARVRSEVVSIDRVNKSIEVKNLETGAHYTETYDKLLLSPGADPIRPAFPGVQHPKILSLRNIEDMDRIIESTKQENDFVVVGGGFIGLEVAENLIEKGKNVTLVELSPQVMAPVDIEFASFLHEKARGKGLKILLQTGVERFNATGEGLEVTLSNAQTLQAGAVILAIGVRPENTLAKAAGLAVGVTGGIEVNRYLQTSDPDIYAVGDAIEVKQLVSEQPVLIPLAWPANRQGRLVADNLLYGNTHEYQGTLGSSILKFFELSVAATGLNEKMLKKLHIPYQSIIITKGHHAGYYPGAKDMVLKVLFDPKGAILGAQAVGEEGVDKRIDIIATAMHAGLKVQDLQEIEITYAPPFNSAKDLINIAGYAAENILNGTLKVINHHALWDYQKANDALLIDVRTKEEFSRGHIPGAINHNVDELRALLPTLDPSRKYIIYCQVGLRGYLANKILSNHGFDTVNLQGGYHLWNKLYPQNN</sequence>
<dbReference type="PANTHER" id="PTHR43429:SF1">
    <property type="entry name" value="NAD(P)H SULFUR OXIDOREDUCTASE (COA-DEPENDENT)"/>
    <property type="match status" value="1"/>
</dbReference>
<dbReference type="InterPro" id="IPR023753">
    <property type="entry name" value="FAD/NAD-binding_dom"/>
</dbReference>
<dbReference type="AlphaFoldDB" id="A0A930YU26"/>
<dbReference type="Pfam" id="PF00581">
    <property type="entry name" value="Rhodanese"/>
    <property type="match status" value="1"/>
</dbReference>
<dbReference type="InterPro" id="IPR004099">
    <property type="entry name" value="Pyr_nucl-diS_OxRdtase_dimer"/>
</dbReference>
<proteinExistence type="inferred from homology"/>
<dbReference type="InterPro" id="IPR016156">
    <property type="entry name" value="FAD/NAD-linked_Rdtase_dimer_sf"/>
</dbReference>
<name>A0A930YU26_9FLAO</name>
<dbReference type="SUPFAM" id="SSF55424">
    <property type="entry name" value="FAD/NAD-linked reductases, dimerisation (C-terminal) domain"/>
    <property type="match status" value="1"/>
</dbReference>
<dbReference type="PRINTS" id="PR00411">
    <property type="entry name" value="PNDRDTASEI"/>
</dbReference>
<keyword evidence="9" id="KW-1185">Reference proteome</keyword>
<dbReference type="Proteomes" id="UP000694480">
    <property type="component" value="Unassembled WGS sequence"/>
</dbReference>
<dbReference type="SUPFAM" id="SSF51905">
    <property type="entry name" value="FAD/NAD(P)-binding domain"/>
    <property type="match status" value="1"/>
</dbReference>
<dbReference type="Gene3D" id="3.40.250.10">
    <property type="entry name" value="Rhodanese-like domain"/>
    <property type="match status" value="1"/>
</dbReference>
<dbReference type="InterPro" id="IPR050260">
    <property type="entry name" value="FAD-bd_OxRdtase"/>
</dbReference>
<evidence type="ECO:0000256" key="1">
    <source>
        <dbReference type="ARBA" id="ARBA00001974"/>
    </source>
</evidence>
<evidence type="ECO:0000313" key="8">
    <source>
        <dbReference type="EMBL" id="MBF5026366.1"/>
    </source>
</evidence>
<protein>
    <submittedName>
        <fullName evidence="8">FAD-dependent oxidoreductase</fullName>
    </submittedName>
</protein>
<keyword evidence="6" id="KW-0676">Redox-active center</keyword>
<dbReference type="PROSITE" id="PS50206">
    <property type="entry name" value="RHODANESE_3"/>
    <property type="match status" value="1"/>
</dbReference>
<dbReference type="Pfam" id="PF07992">
    <property type="entry name" value="Pyr_redox_2"/>
    <property type="match status" value="1"/>
</dbReference>
<evidence type="ECO:0000256" key="6">
    <source>
        <dbReference type="ARBA" id="ARBA00023284"/>
    </source>
</evidence>
<gene>
    <name evidence="8" type="ORF">IC612_00955</name>
</gene>
<accession>A0A930YU26</accession>
<feature type="domain" description="Rhodanese" evidence="7">
    <location>
        <begin position="463"/>
        <end position="543"/>
    </location>
</feature>
<dbReference type="PRINTS" id="PR00368">
    <property type="entry name" value="FADPNR"/>
</dbReference>
<dbReference type="InterPro" id="IPR036873">
    <property type="entry name" value="Rhodanese-like_dom_sf"/>
</dbReference>
<organism evidence="8 9">
    <name type="scientific">Planobacterium oryzisoli</name>
    <dbReference type="NCBI Taxonomy" id="2771435"/>
    <lineage>
        <taxon>Bacteria</taxon>
        <taxon>Pseudomonadati</taxon>
        <taxon>Bacteroidota</taxon>
        <taxon>Flavobacteriia</taxon>
        <taxon>Flavobacteriales</taxon>
        <taxon>Weeksellaceae</taxon>
        <taxon>Chryseobacterium group</taxon>
        <taxon>Chryseobacterium</taxon>
    </lineage>
</organism>
<evidence type="ECO:0000256" key="3">
    <source>
        <dbReference type="ARBA" id="ARBA00022630"/>
    </source>
</evidence>
<dbReference type="GO" id="GO:0016491">
    <property type="term" value="F:oxidoreductase activity"/>
    <property type="evidence" value="ECO:0007669"/>
    <property type="project" value="UniProtKB-KW"/>
</dbReference>
<dbReference type="PANTHER" id="PTHR43429">
    <property type="entry name" value="PYRIDINE NUCLEOTIDE-DISULFIDE OXIDOREDUCTASE DOMAIN-CONTAINING"/>
    <property type="match status" value="1"/>
</dbReference>
<reference evidence="8" key="1">
    <citation type="submission" date="2020-11" db="EMBL/GenBank/DDBJ databases">
        <title>Genome seq and assembly of Planobacterium sp.</title>
        <authorList>
            <person name="Chhetri G."/>
        </authorList>
    </citation>
    <scope>NUCLEOTIDE SEQUENCE</scope>
    <source>
        <strain evidence="8">GCR5</strain>
    </source>
</reference>
<evidence type="ECO:0000256" key="5">
    <source>
        <dbReference type="ARBA" id="ARBA00023002"/>
    </source>
</evidence>